<keyword evidence="5" id="KW-1185">Reference proteome</keyword>
<dbReference type="Pfam" id="PF00561">
    <property type="entry name" value="Abhydrolase_1"/>
    <property type="match status" value="1"/>
</dbReference>
<dbReference type="InterPro" id="IPR000073">
    <property type="entry name" value="AB_hydrolase_1"/>
</dbReference>
<protein>
    <submittedName>
        <fullName evidence="3">Secreted protein</fullName>
    </submittedName>
    <submittedName>
        <fullName evidence="4">Serine protease family S33</fullName>
    </submittedName>
</protein>
<dbReference type="GO" id="GO:0008233">
    <property type="term" value="F:peptidase activity"/>
    <property type="evidence" value="ECO:0007669"/>
    <property type="project" value="UniProtKB-KW"/>
</dbReference>
<accession>A0A0A7CMY1</accession>
<evidence type="ECO:0000259" key="2">
    <source>
        <dbReference type="Pfam" id="PF00561"/>
    </source>
</evidence>
<name>A0A0A7CMY1_ACHHY</name>
<dbReference type="OrthoDB" id="76987at2759"/>
<dbReference type="Proteomes" id="UP000243579">
    <property type="component" value="Unassembled WGS sequence"/>
</dbReference>
<dbReference type="InterPro" id="IPR029058">
    <property type="entry name" value="AB_hydrolase_fold"/>
</dbReference>
<keyword evidence="1" id="KW-0732">Signal</keyword>
<evidence type="ECO:0000256" key="1">
    <source>
        <dbReference type="SAM" id="SignalP"/>
    </source>
</evidence>
<feature type="chain" id="PRO_5002026777" evidence="1">
    <location>
        <begin position="18"/>
        <end position="574"/>
    </location>
</feature>
<dbReference type="Gene3D" id="3.40.50.1820">
    <property type="entry name" value="alpha/beta hydrolase"/>
    <property type="match status" value="1"/>
</dbReference>
<dbReference type="STRING" id="1202772.A0A0A7CMY1"/>
<organism evidence="3">
    <name type="scientific">Achlya hypogyna</name>
    <name type="common">Oomycete</name>
    <name type="synonym">Protoachlya hypogyna</name>
    <dbReference type="NCBI Taxonomy" id="1202772"/>
    <lineage>
        <taxon>Eukaryota</taxon>
        <taxon>Sar</taxon>
        <taxon>Stramenopiles</taxon>
        <taxon>Oomycota</taxon>
        <taxon>Saprolegniomycetes</taxon>
        <taxon>Saprolegniales</taxon>
        <taxon>Achlyaceae</taxon>
        <taxon>Achlya</taxon>
    </lineage>
</organism>
<evidence type="ECO:0000313" key="4">
    <source>
        <dbReference type="EMBL" id="OQR86715.1"/>
    </source>
</evidence>
<proteinExistence type="predicted"/>
<dbReference type="SUPFAM" id="SSF53474">
    <property type="entry name" value="alpha/beta-Hydrolases"/>
    <property type="match status" value="1"/>
</dbReference>
<dbReference type="AlphaFoldDB" id="A0A0A7CMY1"/>
<dbReference type="GO" id="GO:0006508">
    <property type="term" value="P:proteolysis"/>
    <property type="evidence" value="ECO:0007669"/>
    <property type="project" value="UniProtKB-KW"/>
</dbReference>
<dbReference type="EMBL" id="JNBR01001490">
    <property type="protein sequence ID" value="OQR86715.1"/>
    <property type="molecule type" value="Genomic_DNA"/>
</dbReference>
<keyword evidence="4" id="KW-0378">Hydrolase</keyword>
<feature type="domain" description="AB hydrolase-1" evidence="2">
    <location>
        <begin position="104"/>
        <end position="486"/>
    </location>
</feature>
<feature type="signal peptide" evidence="1">
    <location>
        <begin position="1"/>
        <end position="17"/>
    </location>
</feature>
<dbReference type="EMBL" id="KM038791">
    <property type="protein sequence ID" value="AIG56252.1"/>
    <property type="molecule type" value="Genomic_DNA"/>
</dbReference>
<evidence type="ECO:0000313" key="3">
    <source>
        <dbReference type="EMBL" id="AIG56252.1"/>
    </source>
</evidence>
<sequence>MQLRRWLATALAAAVAAEHWRSVEITSTGWRRCSPNTIPFDPSDADDDDDLARRERGAALPAECNTFTVPLCYPGVCDATMTLPVFVKRIASPTATRAVWVMDGGPGCSSVDMELFMQDTFMDLNGSFSVYTMDHRGSGRSDMLSCKGDLNDERDAAACVNHLHSKYGPFAEGFSTTSAAMDLVTLSPHINPDADWFVYGVSYGSYLMARTMHLADQFTFKGYLLDSIVPETLNVPNGDAAYGAIAARYLSALDEYLESDVPLHDQLVSWYDELDHDEPTACALWLSAVAGRDAGDPPSFAARRLFSALLEQSSLRTAFLPLFTLLHGCSDADVEVLETYVEPYLVDNDLLEPNFTSAYDSLVLYYVILSSEHQLFYTPAPPLEELRGYFADQVVGNPVYRDFMAYCLFTNNRDRACQAEGYLSTRGFYYTPDKYFNRTAEVPTSLLVLNGGLDPITPDDQAKYQYDQYNTSYKLYANVRDASHAVVDSPCGYEIFLSFLAHDGDVTKVNSTCLDHLPPLELDLLPSLRQDMFGHQLVDVADTSLRAALGLSDGAQLTGITALAIGLQAFLILR</sequence>
<evidence type="ECO:0000313" key="5">
    <source>
        <dbReference type="Proteomes" id="UP000243579"/>
    </source>
</evidence>
<keyword evidence="4" id="KW-0645">Protease</keyword>
<gene>
    <name evidence="4" type="ORF">ACHHYP_10247</name>
</gene>
<reference evidence="3 5" key="1">
    <citation type="journal article" date="2014" name="Genome Biol. Evol.">
        <title>The secreted proteins of Achlya hypogyna and Thraustotheca clavata identify the ancestral oomycete secretome and reveal gene acquisitions by horizontal gene transfer.</title>
        <authorList>
            <person name="Misner I."/>
            <person name="Blouin N."/>
            <person name="Leonard G."/>
            <person name="Richards T.A."/>
            <person name="Lane C.E."/>
        </authorList>
    </citation>
    <scope>NUCLEOTIDE SEQUENCE</scope>
    <source>
        <strain evidence="3 5">ATCC 48635</strain>
    </source>
</reference>